<organism evidence="14 15">
    <name type="scientific">Deinandra increscens subsp. villosa</name>
    <dbReference type="NCBI Taxonomy" id="3103831"/>
    <lineage>
        <taxon>Eukaryota</taxon>
        <taxon>Viridiplantae</taxon>
        <taxon>Streptophyta</taxon>
        <taxon>Embryophyta</taxon>
        <taxon>Tracheophyta</taxon>
        <taxon>Spermatophyta</taxon>
        <taxon>Magnoliopsida</taxon>
        <taxon>eudicotyledons</taxon>
        <taxon>Gunneridae</taxon>
        <taxon>Pentapetalae</taxon>
        <taxon>asterids</taxon>
        <taxon>campanulids</taxon>
        <taxon>Asterales</taxon>
        <taxon>Asteraceae</taxon>
        <taxon>Asteroideae</taxon>
        <taxon>Heliantheae alliance</taxon>
        <taxon>Madieae</taxon>
        <taxon>Madiinae</taxon>
        <taxon>Deinandra</taxon>
    </lineage>
</organism>
<evidence type="ECO:0000256" key="2">
    <source>
        <dbReference type="ARBA" id="ARBA00004127"/>
    </source>
</evidence>
<dbReference type="EMBL" id="JBCNJP010000025">
    <property type="protein sequence ID" value="KAK9055073.1"/>
    <property type="molecule type" value="Genomic_DNA"/>
</dbReference>
<name>A0AAP0CKL4_9ASTR</name>
<evidence type="ECO:0000256" key="8">
    <source>
        <dbReference type="ARBA" id="ARBA00022989"/>
    </source>
</evidence>
<comment type="subcellular location">
    <subcellularLocation>
        <location evidence="2">Endomembrane system</location>
        <topology evidence="2">Multi-pass membrane protein</topology>
    </subcellularLocation>
</comment>
<gene>
    <name evidence="14" type="ORF">SSX86_026153</name>
</gene>
<evidence type="ECO:0000256" key="9">
    <source>
        <dbReference type="ARBA" id="ARBA00023136"/>
    </source>
</evidence>
<dbReference type="PANTHER" id="PTHR33389">
    <property type="entry name" value="FAMILY PROTEIN, PUTATIVE (DUF2921)-RELATED"/>
    <property type="match status" value="1"/>
</dbReference>
<reference evidence="14 15" key="1">
    <citation type="submission" date="2024-04" db="EMBL/GenBank/DDBJ databases">
        <title>The reference genome of an endangered Asteraceae, Deinandra increscens subsp. villosa, native to the Central Coast of California.</title>
        <authorList>
            <person name="Guilliams M."/>
            <person name="Hasenstab-Lehman K."/>
            <person name="Meyer R."/>
            <person name="Mcevoy S."/>
        </authorList>
    </citation>
    <scope>NUCLEOTIDE SEQUENCE [LARGE SCALE GENOMIC DNA]</scope>
    <source>
        <tissue evidence="14">Leaf</tissue>
    </source>
</reference>
<feature type="domain" description="DUF2921" evidence="13">
    <location>
        <begin position="298"/>
        <end position="458"/>
    </location>
</feature>
<feature type="chain" id="PRO_5043055675" description="RING-type E3 ubiquitin transferase" evidence="11">
    <location>
        <begin position="21"/>
        <end position="915"/>
    </location>
</feature>
<sequence length="915" mass="105285">MRNQALSLWTLLKLLALGYAASYDNFAFPIDQTLVHNYSRLAEIETHCSSFISLASDLESGDINATRLKNEFSFFNGDWEQDSHGATLMPFDDSDMPYAASSFIQPWKVVSFEVQNVSSGEPTQPKNTISISGVLSIGITRNSTIISEPGLTFSKTPGMSALRVDFEGVYLETKENEGECILCLLGDSTFPFKKVPTRFTEEYMTSYFFSARDTMYNEEPVILPNDKILLVVKYPKVVSFVNNHIHGEMTSLNKIEDFEYFDKVHITSHSSLVPSSSEGQVPQVIESLEQNPLKDALLEDGVNKFNNSEFCRILKYFEHNEYKVMPNLKLGGQNAYQDTVGPFRLGNEILLVDRNNENLRIILHKINCEEDKISGVLRLFPSTIGSYVAARRTGLSTMTLSVKGTWSSSTGLLSMTGCLGPKLVECDSGVVLYFPKSFSSKQRSVVSGSIFSLKNAKNRFWPVFFQLEMLSSGLHDGGWYSKMYLAYNYSKSDLANKLKERIQEPKLMTYIRKSVFQYPNGVSDDLKIDTFSSSETFVRVEVLSLGPVFRTNDSQFSEEVYDNDVLNISMNLLLIENPQKVNEESYRHVSKLYLEGVYDQDVGKMYLIGCRKVDFDHVDLERGLDCLIQVTIEYPPLNTRWLVYPTAKITIRSQRNMDDVYQFNPIRLHTFRLNDRNHEKNVIFRKIFEGYFRVFLLFLYLAHMLNQIKKMKGSSEPFAAYISLLVLCLWIVGYGFTLIYSKEILIKSLETKHYANQPYDLENYKQHLNNLDYFARFLVLVSMLLMGRISQMVLKARKVLREQGKPTPSEKKVLLVGLGAYVCYFLLRFTEARIKLGVAEVNFTKEVYMQLIMQVLRHSVHEIQDYFLFAQLMALWVWKPRLSEPWLKYFLFGLWIPPFIQFLYDVVRDPVAYPY</sequence>
<proteinExistence type="predicted"/>
<feature type="domain" description="SWEET-like" evidence="12">
    <location>
        <begin position="679"/>
        <end position="911"/>
    </location>
</feature>
<feature type="domain" description="DUF2921" evidence="13">
    <location>
        <begin position="46"/>
        <end position="265"/>
    </location>
</feature>
<evidence type="ECO:0000256" key="1">
    <source>
        <dbReference type="ARBA" id="ARBA00000900"/>
    </source>
</evidence>
<dbReference type="GO" id="GO:0061630">
    <property type="term" value="F:ubiquitin protein ligase activity"/>
    <property type="evidence" value="ECO:0007669"/>
    <property type="project" value="UniProtKB-EC"/>
</dbReference>
<keyword evidence="6 10" id="KW-0812">Transmembrane</keyword>
<keyword evidence="5" id="KW-0808">Transferase</keyword>
<accession>A0AAP0CKL4</accession>
<feature type="signal peptide" evidence="11">
    <location>
        <begin position="1"/>
        <end position="20"/>
    </location>
</feature>
<feature type="transmembrane region" description="Helical" evidence="10">
    <location>
        <begin position="690"/>
        <end position="706"/>
    </location>
</feature>
<comment type="pathway">
    <text evidence="3">Protein modification; protein ubiquitination.</text>
</comment>
<dbReference type="Pfam" id="PF11145">
    <property type="entry name" value="DUF2921"/>
    <property type="match status" value="1"/>
</dbReference>
<feature type="transmembrane region" description="Helical" evidence="10">
    <location>
        <begin position="718"/>
        <end position="740"/>
    </location>
</feature>
<evidence type="ECO:0000313" key="15">
    <source>
        <dbReference type="Proteomes" id="UP001408789"/>
    </source>
</evidence>
<evidence type="ECO:0000256" key="4">
    <source>
        <dbReference type="ARBA" id="ARBA00012483"/>
    </source>
</evidence>
<feature type="transmembrane region" description="Helical" evidence="10">
    <location>
        <begin position="773"/>
        <end position="793"/>
    </location>
</feature>
<dbReference type="PANTHER" id="PTHR33389:SF29">
    <property type="match status" value="1"/>
</dbReference>
<keyword evidence="7" id="KW-0833">Ubl conjugation pathway</keyword>
<dbReference type="EC" id="2.3.2.27" evidence="4"/>
<dbReference type="AlphaFoldDB" id="A0AAP0CKL4"/>
<comment type="caution">
    <text evidence="14">The sequence shown here is derived from an EMBL/GenBank/DDBJ whole genome shotgun (WGS) entry which is preliminary data.</text>
</comment>
<feature type="transmembrane region" description="Helical" evidence="10">
    <location>
        <begin position="813"/>
        <end position="830"/>
    </location>
</feature>
<evidence type="ECO:0000256" key="5">
    <source>
        <dbReference type="ARBA" id="ARBA00022679"/>
    </source>
</evidence>
<dbReference type="Proteomes" id="UP001408789">
    <property type="component" value="Unassembled WGS sequence"/>
</dbReference>
<evidence type="ECO:0000259" key="13">
    <source>
        <dbReference type="Pfam" id="PF25333"/>
    </source>
</evidence>
<evidence type="ECO:0000256" key="10">
    <source>
        <dbReference type="SAM" id="Phobius"/>
    </source>
</evidence>
<keyword evidence="15" id="KW-1185">Reference proteome</keyword>
<dbReference type="GO" id="GO:0012505">
    <property type="term" value="C:endomembrane system"/>
    <property type="evidence" value="ECO:0007669"/>
    <property type="project" value="UniProtKB-SubCell"/>
</dbReference>
<dbReference type="Pfam" id="PF25333">
    <property type="entry name" value="DUF2921_N"/>
    <property type="match status" value="3"/>
</dbReference>
<evidence type="ECO:0000256" key="7">
    <source>
        <dbReference type="ARBA" id="ARBA00022786"/>
    </source>
</evidence>
<evidence type="ECO:0000256" key="11">
    <source>
        <dbReference type="SAM" id="SignalP"/>
    </source>
</evidence>
<keyword evidence="9 10" id="KW-0472">Membrane</keyword>
<feature type="domain" description="DUF2921" evidence="13">
    <location>
        <begin position="513"/>
        <end position="666"/>
    </location>
</feature>
<evidence type="ECO:0000313" key="14">
    <source>
        <dbReference type="EMBL" id="KAK9055073.1"/>
    </source>
</evidence>
<dbReference type="InterPro" id="IPR057425">
    <property type="entry name" value="DUF2921_N"/>
</dbReference>
<keyword evidence="11" id="KW-0732">Signal</keyword>
<evidence type="ECO:0000259" key="12">
    <source>
        <dbReference type="Pfam" id="PF11145"/>
    </source>
</evidence>
<protein>
    <recommendedName>
        <fullName evidence="4">RING-type E3 ubiquitin transferase</fullName>
        <ecNumber evidence="4">2.3.2.27</ecNumber>
    </recommendedName>
</protein>
<dbReference type="InterPro" id="IPR021319">
    <property type="entry name" value="DUF2921"/>
</dbReference>
<evidence type="ECO:0000256" key="3">
    <source>
        <dbReference type="ARBA" id="ARBA00004906"/>
    </source>
</evidence>
<keyword evidence="8 10" id="KW-1133">Transmembrane helix</keyword>
<evidence type="ECO:0000256" key="6">
    <source>
        <dbReference type="ARBA" id="ARBA00022692"/>
    </source>
</evidence>
<comment type="catalytic activity">
    <reaction evidence="1">
        <text>S-ubiquitinyl-[E2 ubiquitin-conjugating enzyme]-L-cysteine + [acceptor protein]-L-lysine = [E2 ubiquitin-conjugating enzyme]-L-cysteine + N(6)-ubiquitinyl-[acceptor protein]-L-lysine.</text>
        <dbReference type="EC" id="2.3.2.27"/>
    </reaction>
</comment>